<proteinExistence type="inferred from homology"/>
<feature type="binding site" evidence="7">
    <location>
        <position position="135"/>
    </location>
    <ligand>
        <name>a divalent metal cation</name>
        <dbReference type="ChEBI" id="CHEBI:60240"/>
    </ligand>
</feature>
<dbReference type="CDD" id="cd05311">
    <property type="entry name" value="NAD_bind_2_malic_enz"/>
    <property type="match status" value="1"/>
</dbReference>
<dbReference type="STRING" id="1423734.FC83_GL000436"/>
<dbReference type="InterPro" id="IPR045213">
    <property type="entry name" value="Malic_NAD-bd_bact_type"/>
</dbReference>
<dbReference type="SMART" id="SM01274">
    <property type="entry name" value="malic"/>
    <property type="match status" value="1"/>
</dbReference>
<evidence type="ECO:0000256" key="7">
    <source>
        <dbReference type="PIRSR" id="PIRSR000106-3"/>
    </source>
</evidence>
<comment type="caution">
    <text evidence="11">The sequence shown here is derived from an EMBL/GenBank/DDBJ whole genome shotgun (WGS) entry which is preliminary data.</text>
</comment>
<dbReference type="GO" id="GO:0046872">
    <property type="term" value="F:metal ion binding"/>
    <property type="evidence" value="ECO:0007669"/>
    <property type="project" value="UniProtKB-KW"/>
</dbReference>
<name>X0PEK1_9LACO</name>
<dbReference type="RefSeq" id="WP_035453033.1">
    <property type="nucleotide sequence ID" value="NZ_AZGA01000070.1"/>
</dbReference>
<evidence type="ECO:0000313" key="12">
    <source>
        <dbReference type="Proteomes" id="UP000051236"/>
    </source>
</evidence>
<dbReference type="OrthoDB" id="9805787at2"/>
<evidence type="ECO:0000256" key="8">
    <source>
        <dbReference type="RuleBase" id="RU003427"/>
    </source>
</evidence>
<dbReference type="InterPro" id="IPR037062">
    <property type="entry name" value="Malic_N_dom_sf"/>
</dbReference>
<dbReference type="Pfam" id="PF03949">
    <property type="entry name" value="Malic_M"/>
    <property type="match status" value="1"/>
</dbReference>
<dbReference type="InterPro" id="IPR046346">
    <property type="entry name" value="Aminoacid_DH-like_N_sf"/>
</dbReference>
<dbReference type="AlphaFoldDB" id="X0PEK1"/>
<evidence type="ECO:0000313" key="11">
    <source>
        <dbReference type="EMBL" id="KRM32569.1"/>
    </source>
</evidence>
<dbReference type="InterPro" id="IPR001891">
    <property type="entry name" value="Malic_OxRdtase"/>
</dbReference>
<dbReference type="EMBL" id="AZGA01000070">
    <property type="protein sequence ID" value="KRM32569.1"/>
    <property type="molecule type" value="Genomic_DNA"/>
</dbReference>
<gene>
    <name evidence="11" type="ORF">FC83_GL000436</name>
</gene>
<feature type="binding site" evidence="6">
    <location>
        <position position="318"/>
    </location>
    <ligand>
        <name>(S)-malate</name>
        <dbReference type="ChEBI" id="CHEBI:15589"/>
    </ligand>
</feature>
<protein>
    <submittedName>
        <fullName evidence="11">Malate dehydrogenase (Oxaloacetate-decarboxylating) (NADP(+))</fullName>
    </submittedName>
</protein>
<keyword evidence="3 7" id="KW-0479">Metal-binding</keyword>
<dbReference type="SUPFAM" id="SSF51735">
    <property type="entry name" value="NAD(P)-binding Rossmann-fold domains"/>
    <property type="match status" value="1"/>
</dbReference>
<sequence length="394" mass="41040">MHQDVKILALEQAKIHGGKLAVEPTIEVNNKHDLSVAYTPGVAAVSSAIAADPKLARTLTIKKNTVAVVSDGSAVLGLGNIGPEAAMPVMEGKAALFKRFANVDAIPIVLDTQDTETIIQTVKAIAPTFGGINLEDISAPRCFEIERRLIEECDIPIFHDDQHGTAIVVLAAVLNSLKLIDKTLASVRIVINGGGSAGLSVAKKFLAAGAKNIVIVDKVGILNENDAAKLPAHHAAIAKVTNREKLAGTLEDALVDADIFIGVSAPGVLKPAWIKTMAAKPVIFAMANPVPEIYPDEALAAGAYIAATGRSDFPNQINNVLAFPGIFRGALDAQATDITIAMQLAAAAGIASLIPDNELTPTNIMPDAFQPGVAKVVAQAVEDAVHAKASVIRN</sequence>
<keyword evidence="12" id="KW-1185">Reference proteome</keyword>
<dbReference type="InterPro" id="IPR015884">
    <property type="entry name" value="Malic_enzyme_CS"/>
</dbReference>
<dbReference type="PRINTS" id="PR00072">
    <property type="entry name" value="MALOXRDTASE"/>
</dbReference>
<feature type="active site" description="Proton acceptor" evidence="5">
    <location>
        <position position="93"/>
    </location>
</feature>
<accession>X0PEK1</accession>
<feature type="binding site" evidence="7">
    <location>
        <position position="161"/>
    </location>
    <ligand>
        <name>a divalent metal cation</name>
        <dbReference type="ChEBI" id="CHEBI:60240"/>
    </ligand>
</feature>
<dbReference type="SMART" id="SM00919">
    <property type="entry name" value="Malic_M"/>
    <property type="match status" value="1"/>
</dbReference>
<feature type="binding site" evidence="7">
    <location>
        <position position="136"/>
    </location>
    <ligand>
        <name>a divalent metal cation</name>
        <dbReference type="ChEBI" id="CHEBI:60240"/>
    </ligand>
</feature>
<comment type="similarity">
    <text evidence="2 8">Belongs to the malic enzymes family.</text>
</comment>
<feature type="domain" description="Malic enzyme N-terminal" evidence="10">
    <location>
        <begin position="17"/>
        <end position="150"/>
    </location>
</feature>
<evidence type="ECO:0000259" key="10">
    <source>
        <dbReference type="SMART" id="SM01274"/>
    </source>
</evidence>
<dbReference type="PIRSF" id="PIRSF000106">
    <property type="entry name" value="ME"/>
    <property type="match status" value="1"/>
</dbReference>
<dbReference type="eggNOG" id="COG0281">
    <property type="taxonomic scope" value="Bacteria"/>
</dbReference>
<feature type="domain" description="Malic enzyme NAD-binding" evidence="9">
    <location>
        <begin position="162"/>
        <end position="386"/>
    </location>
</feature>
<dbReference type="Pfam" id="PF00390">
    <property type="entry name" value="malic"/>
    <property type="match status" value="1"/>
</dbReference>
<dbReference type="InterPro" id="IPR012302">
    <property type="entry name" value="Malic_NAD-bd"/>
</dbReference>
<dbReference type="SUPFAM" id="SSF53223">
    <property type="entry name" value="Aminoacid dehydrogenase-like, N-terminal domain"/>
    <property type="match status" value="1"/>
</dbReference>
<comment type="cofactor">
    <cofactor evidence="7">
        <name>Mg(2+)</name>
        <dbReference type="ChEBI" id="CHEBI:18420"/>
    </cofactor>
    <cofactor evidence="7">
        <name>Mn(2+)</name>
        <dbReference type="ChEBI" id="CHEBI:29035"/>
    </cofactor>
    <text evidence="7">Divalent metal cations. Prefers magnesium or manganese.</text>
</comment>
<feature type="binding site" evidence="6">
    <location>
        <position position="288"/>
    </location>
    <ligand>
        <name>(S)-malate</name>
        <dbReference type="ChEBI" id="CHEBI:15589"/>
    </ligand>
</feature>
<keyword evidence="4" id="KW-0560">Oxidoreductase</keyword>
<evidence type="ECO:0000259" key="9">
    <source>
        <dbReference type="SMART" id="SM00919"/>
    </source>
</evidence>
<evidence type="ECO:0000256" key="6">
    <source>
        <dbReference type="PIRSR" id="PIRSR000106-2"/>
    </source>
</evidence>
<dbReference type="GO" id="GO:0004470">
    <property type="term" value="F:malic enzyme activity"/>
    <property type="evidence" value="ECO:0007669"/>
    <property type="project" value="InterPro"/>
</dbReference>
<dbReference type="GO" id="GO:0051287">
    <property type="term" value="F:NAD binding"/>
    <property type="evidence" value="ECO:0007669"/>
    <property type="project" value="InterPro"/>
</dbReference>
<evidence type="ECO:0000256" key="3">
    <source>
        <dbReference type="ARBA" id="ARBA00022723"/>
    </source>
</evidence>
<dbReference type="Gene3D" id="3.40.50.720">
    <property type="entry name" value="NAD(P)-binding Rossmann-like Domain"/>
    <property type="match status" value="1"/>
</dbReference>
<dbReference type="Proteomes" id="UP000051236">
    <property type="component" value="Unassembled WGS sequence"/>
</dbReference>
<dbReference type="InterPro" id="IPR051674">
    <property type="entry name" value="Malate_Decarboxylase"/>
</dbReference>
<dbReference type="PROSITE" id="PS00331">
    <property type="entry name" value="MALIC_ENZYMES"/>
    <property type="match status" value="1"/>
</dbReference>
<evidence type="ECO:0000256" key="2">
    <source>
        <dbReference type="ARBA" id="ARBA00008785"/>
    </source>
</evidence>
<dbReference type="PANTHER" id="PTHR43237:SF4">
    <property type="entry name" value="NADP-DEPENDENT MALIC ENZYME"/>
    <property type="match status" value="1"/>
</dbReference>
<dbReference type="InterPro" id="IPR036291">
    <property type="entry name" value="NAD(P)-bd_dom_sf"/>
</dbReference>
<organism evidence="11 12">
    <name type="scientific">Agrilactobacillus composti DSM 18527 = JCM 14202</name>
    <dbReference type="NCBI Taxonomy" id="1423734"/>
    <lineage>
        <taxon>Bacteria</taxon>
        <taxon>Bacillati</taxon>
        <taxon>Bacillota</taxon>
        <taxon>Bacilli</taxon>
        <taxon>Lactobacillales</taxon>
        <taxon>Lactobacillaceae</taxon>
        <taxon>Agrilactobacillus</taxon>
    </lineage>
</organism>
<dbReference type="PANTHER" id="PTHR43237">
    <property type="entry name" value="NADP-DEPENDENT MALIC ENZYME"/>
    <property type="match status" value="1"/>
</dbReference>
<feature type="active site" description="Proton donor" evidence="5">
    <location>
        <position position="38"/>
    </location>
</feature>
<dbReference type="PATRIC" id="fig|1423734.3.peg.437"/>
<comment type="cofactor">
    <cofactor evidence="1">
        <name>Mn(2+)</name>
        <dbReference type="ChEBI" id="CHEBI:29035"/>
    </cofactor>
</comment>
<evidence type="ECO:0000256" key="4">
    <source>
        <dbReference type="ARBA" id="ARBA00023002"/>
    </source>
</evidence>
<evidence type="ECO:0000256" key="1">
    <source>
        <dbReference type="ARBA" id="ARBA00001936"/>
    </source>
</evidence>
<dbReference type="FunFam" id="3.40.50.10380:FF:000003">
    <property type="entry name" value="NADP-dependent malic enzyme"/>
    <property type="match status" value="1"/>
</dbReference>
<evidence type="ECO:0000256" key="5">
    <source>
        <dbReference type="PIRSR" id="PIRSR000106-1"/>
    </source>
</evidence>
<reference evidence="11 12" key="1">
    <citation type="journal article" date="2015" name="Genome Announc.">
        <title>Expanding the biotechnology potential of lactobacilli through comparative genomics of 213 strains and associated genera.</title>
        <authorList>
            <person name="Sun Z."/>
            <person name="Harris H.M."/>
            <person name="McCann A."/>
            <person name="Guo C."/>
            <person name="Argimon S."/>
            <person name="Zhang W."/>
            <person name="Yang X."/>
            <person name="Jeffery I.B."/>
            <person name="Cooney J.C."/>
            <person name="Kagawa T.F."/>
            <person name="Liu W."/>
            <person name="Song Y."/>
            <person name="Salvetti E."/>
            <person name="Wrobel A."/>
            <person name="Rasinkangas P."/>
            <person name="Parkhill J."/>
            <person name="Rea M.C."/>
            <person name="O'Sullivan O."/>
            <person name="Ritari J."/>
            <person name="Douillard F.P."/>
            <person name="Paul Ross R."/>
            <person name="Yang R."/>
            <person name="Briner A.E."/>
            <person name="Felis G.E."/>
            <person name="de Vos W.M."/>
            <person name="Barrangou R."/>
            <person name="Klaenhammer T.R."/>
            <person name="Caufield P.W."/>
            <person name="Cui Y."/>
            <person name="Zhang H."/>
            <person name="O'Toole P.W."/>
        </authorList>
    </citation>
    <scope>NUCLEOTIDE SEQUENCE [LARGE SCALE GENOMIC DNA]</scope>
    <source>
        <strain evidence="11 12">DSM 18527</strain>
    </source>
</reference>
<dbReference type="Gene3D" id="3.40.50.10380">
    <property type="entry name" value="Malic enzyme, N-terminal domain"/>
    <property type="match status" value="1"/>
</dbReference>
<dbReference type="InterPro" id="IPR012301">
    <property type="entry name" value="Malic_N_dom"/>
</dbReference>
<dbReference type="GO" id="GO:0016616">
    <property type="term" value="F:oxidoreductase activity, acting on the CH-OH group of donors, NAD or NADP as acceptor"/>
    <property type="evidence" value="ECO:0007669"/>
    <property type="project" value="InterPro"/>
</dbReference>